<sequence length="277" mass="31470">MNGNIIPEGGAYAATDCSRQCNCSAGQLVCDEDIQCSSNAVCEERNGLRKCYCNQGYTGNGITCTSTAPPTDCLDVFNNVNTESGVYNIKPVGWSGSPFQVYCNMTDEGGWTVFQRRVDGTVNFDLSWNDFKDGFGSSDNELWLGNEKIFSLTNQRRYQLRIDFVNRYGNPYYVKYDLFRINNEASNYRLTVQTYSDGDAGDSLLLFHNNQDFSTRDVDNDDRSDHLAAYSYRGAWWYGDSINCDLNGPYDRGDIYWESLPGSHYYIKFTEMKVRPV</sequence>
<evidence type="ECO:0000313" key="2">
    <source>
        <dbReference type="EMBL" id="KAJ8033740.1"/>
    </source>
</evidence>
<dbReference type="SUPFAM" id="SSF56496">
    <property type="entry name" value="Fibrinogen C-terminal domain-like"/>
    <property type="match status" value="1"/>
</dbReference>
<dbReference type="InterPro" id="IPR000742">
    <property type="entry name" value="EGF"/>
</dbReference>
<proteinExistence type="predicted"/>
<dbReference type="Pfam" id="PF00147">
    <property type="entry name" value="Fibrinogen_C"/>
    <property type="match status" value="1"/>
</dbReference>
<dbReference type="CDD" id="cd00053">
    <property type="entry name" value="EGF"/>
    <property type="match status" value="1"/>
</dbReference>
<evidence type="ECO:0000259" key="1">
    <source>
        <dbReference type="PROSITE" id="PS51406"/>
    </source>
</evidence>
<dbReference type="Gene3D" id="4.10.530.10">
    <property type="entry name" value="Gamma-fibrinogen Carboxyl Terminal Fragment, domain 2"/>
    <property type="match status" value="1"/>
</dbReference>
<feature type="domain" description="Fibrinogen C-terminal" evidence="1">
    <location>
        <begin position="64"/>
        <end position="277"/>
    </location>
</feature>
<reference evidence="2" key="1">
    <citation type="submission" date="2021-10" db="EMBL/GenBank/DDBJ databases">
        <title>Tropical sea cucumber genome reveals ecological adaptation and Cuvierian tubules defense mechanism.</title>
        <authorList>
            <person name="Chen T."/>
        </authorList>
    </citation>
    <scope>NUCLEOTIDE SEQUENCE</scope>
    <source>
        <strain evidence="2">Nanhai2018</strain>
        <tissue evidence="2">Muscle</tissue>
    </source>
</reference>
<protein>
    <submittedName>
        <fullName evidence="2">Fibrinogen-like protein A</fullName>
    </submittedName>
</protein>
<dbReference type="Pfam" id="PF12714">
    <property type="entry name" value="TILa"/>
    <property type="match status" value="1"/>
</dbReference>
<dbReference type="AlphaFoldDB" id="A0A9Q1BW59"/>
<name>A0A9Q1BW59_HOLLE</name>
<dbReference type="InterPro" id="IPR050373">
    <property type="entry name" value="Fibrinogen_C-term_domain"/>
</dbReference>
<accession>A0A9Q1BW59</accession>
<dbReference type="EMBL" id="JAIZAY010000011">
    <property type="protein sequence ID" value="KAJ8033740.1"/>
    <property type="molecule type" value="Genomic_DNA"/>
</dbReference>
<dbReference type="Gene3D" id="3.90.215.10">
    <property type="entry name" value="Gamma Fibrinogen, chain A, domain 1"/>
    <property type="match status" value="1"/>
</dbReference>
<dbReference type="InterPro" id="IPR014716">
    <property type="entry name" value="Fibrinogen_a/b/g_C_1"/>
</dbReference>
<dbReference type="Gene3D" id="2.10.25.10">
    <property type="entry name" value="Laminin"/>
    <property type="match status" value="1"/>
</dbReference>
<dbReference type="InterPro" id="IPR002181">
    <property type="entry name" value="Fibrinogen_a/b/g_C_dom"/>
</dbReference>
<dbReference type="InterPro" id="IPR036056">
    <property type="entry name" value="Fibrinogen-like_C"/>
</dbReference>
<dbReference type="OrthoDB" id="7940501at2759"/>
<dbReference type="SMART" id="SM00186">
    <property type="entry name" value="FBG"/>
    <property type="match status" value="1"/>
</dbReference>
<dbReference type="PROSITE" id="PS01186">
    <property type="entry name" value="EGF_2"/>
    <property type="match status" value="1"/>
</dbReference>
<dbReference type="GO" id="GO:0005615">
    <property type="term" value="C:extracellular space"/>
    <property type="evidence" value="ECO:0007669"/>
    <property type="project" value="TreeGrafter"/>
</dbReference>
<dbReference type="Proteomes" id="UP001152320">
    <property type="component" value="Chromosome 11"/>
</dbReference>
<dbReference type="InterPro" id="IPR025615">
    <property type="entry name" value="TILa_dom"/>
</dbReference>
<dbReference type="NCBIfam" id="NF040941">
    <property type="entry name" value="GGGWT_bact"/>
    <property type="match status" value="1"/>
</dbReference>
<organism evidence="2 3">
    <name type="scientific">Holothuria leucospilota</name>
    <name type="common">Black long sea cucumber</name>
    <name type="synonym">Mertensiothuria leucospilota</name>
    <dbReference type="NCBI Taxonomy" id="206669"/>
    <lineage>
        <taxon>Eukaryota</taxon>
        <taxon>Metazoa</taxon>
        <taxon>Echinodermata</taxon>
        <taxon>Eleutherozoa</taxon>
        <taxon>Echinozoa</taxon>
        <taxon>Holothuroidea</taxon>
        <taxon>Aspidochirotacea</taxon>
        <taxon>Aspidochirotida</taxon>
        <taxon>Holothuriidae</taxon>
        <taxon>Holothuria</taxon>
    </lineage>
</organism>
<keyword evidence="3" id="KW-1185">Reference proteome</keyword>
<evidence type="ECO:0000313" key="3">
    <source>
        <dbReference type="Proteomes" id="UP001152320"/>
    </source>
</evidence>
<comment type="caution">
    <text evidence="2">The sequence shown here is derived from an EMBL/GenBank/DDBJ whole genome shotgun (WGS) entry which is preliminary data.</text>
</comment>
<gene>
    <name evidence="2" type="ORF">HOLleu_24084</name>
</gene>
<dbReference type="CDD" id="cd00087">
    <property type="entry name" value="FReD"/>
    <property type="match status" value="1"/>
</dbReference>
<dbReference type="PROSITE" id="PS51406">
    <property type="entry name" value="FIBRINOGEN_C_2"/>
    <property type="match status" value="1"/>
</dbReference>
<dbReference type="PANTHER" id="PTHR19143">
    <property type="entry name" value="FIBRINOGEN/TENASCIN/ANGIOPOEITIN"/>
    <property type="match status" value="1"/>
</dbReference>